<protein>
    <submittedName>
        <fullName evidence="1">Uncharacterized protein</fullName>
    </submittedName>
</protein>
<dbReference type="EMBL" id="JAPDVK010000006">
    <property type="protein sequence ID" value="MCW4129868.1"/>
    <property type="molecule type" value="Genomic_DNA"/>
</dbReference>
<gene>
    <name evidence="1" type="ORF">ONT16_16790</name>
</gene>
<evidence type="ECO:0000313" key="2">
    <source>
        <dbReference type="Proteomes" id="UP001209344"/>
    </source>
</evidence>
<organism evidence="1 2">
    <name type="scientific">Segatella copri</name>
    <dbReference type="NCBI Taxonomy" id="165179"/>
    <lineage>
        <taxon>Bacteria</taxon>
        <taxon>Pseudomonadati</taxon>
        <taxon>Bacteroidota</taxon>
        <taxon>Bacteroidia</taxon>
        <taxon>Bacteroidales</taxon>
        <taxon>Prevotellaceae</taxon>
        <taxon>Segatella</taxon>
    </lineage>
</organism>
<dbReference type="RefSeq" id="WP_153096359.1">
    <property type="nucleotide sequence ID" value="NZ_CABOGV010000001.1"/>
</dbReference>
<evidence type="ECO:0000313" key="1">
    <source>
        <dbReference type="EMBL" id="MCW4129868.1"/>
    </source>
</evidence>
<name>A0AAP3BF76_9BACT</name>
<dbReference type="AlphaFoldDB" id="A0AAP3BF76"/>
<proteinExistence type="predicted"/>
<comment type="caution">
    <text evidence="1">The sequence shown here is derived from an EMBL/GenBank/DDBJ whole genome shotgun (WGS) entry which is preliminary data.</text>
</comment>
<accession>A0AAP3BF76</accession>
<dbReference type="Proteomes" id="UP001209344">
    <property type="component" value="Unassembled WGS sequence"/>
</dbReference>
<reference evidence="1" key="1">
    <citation type="submission" date="2022-11" db="EMBL/GenBank/DDBJ databases">
        <title>Genomic repertoires linked with pathogenic potency of arthritogenic Prevotella copri isolated from the gut of rheumatoid arthritis patients.</title>
        <authorList>
            <person name="Nii T."/>
            <person name="Maeda Y."/>
            <person name="Motooka D."/>
            <person name="Naito M."/>
            <person name="Matsumoto Y."/>
            <person name="Ogawa T."/>
            <person name="Oguro-Igashira E."/>
            <person name="Kishikawa T."/>
            <person name="Yamashita M."/>
            <person name="Koizumi S."/>
            <person name="Kurakawa T."/>
            <person name="Okumura R."/>
            <person name="Kayama H."/>
            <person name="Murakami M."/>
            <person name="Sakaguchi T."/>
            <person name="Das B."/>
            <person name="Nakamura S."/>
            <person name="Okada Y."/>
            <person name="Kumanogoh A."/>
            <person name="Takeda K."/>
        </authorList>
    </citation>
    <scope>NUCLEOTIDE SEQUENCE</scope>
    <source>
        <strain evidence="1">F3-75</strain>
    </source>
</reference>
<sequence length="53" mass="6056">MLLLILILFGVLSVIALLIILWDYFKHGGAAVWDPEHPGRIITMKEAKARRKK</sequence>